<evidence type="ECO:0000313" key="2">
    <source>
        <dbReference type="Proteomes" id="UP000564496"/>
    </source>
</evidence>
<name>A0A7Z0IVF4_9ACTN</name>
<keyword evidence="2" id="KW-1185">Reference proteome</keyword>
<dbReference type="EMBL" id="JACBZR010000001">
    <property type="protein sequence ID" value="NYI80945.1"/>
    <property type="molecule type" value="Genomic_DNA"/>
</dbReference>
<comment type="caution">
    <text evidence="1">The sequence shown here is derived from an EMBL/GenBank/DDBJ whole genome shotgun (WGS) entry which is preliminary data.</text>
</comment>
<protein>
    <submittedName>
        <fullName evidence="1">Uncharacterized protein</fullName>
    </submittedName>
</protein>
<reference evidence="1 2" key="1">
    <citation type="submission" date="2020-07" db="EMBL/GenBank/DDBJ databases">
        <title>Sequencing the genomes of 1000 actinobacteria strains.</title>
        <authorList>
            <person name="Klenk H.-P."/>
        </authorList>
    </citation>
    <scope>NUCLEOTIDE SEQUENCE [LARGE SCALE GENOMIC DNA]</scope>
    <source>
        <strain evidence="1 2">DSM 26487</strain>
    </source>
</reference>
<dbReference type="AlphaFoldDB" id="A0A7Z0IVF4"/>
<dbReference type="Proteomes" id="UP000564496">
    <property type="component" value="Unassembled WGS sequence"/>
</dbReference>
<organism evidence="1 2">
    <name type="scientific">Nocardioides panzhihuensis</name>
    <dbReference type="NCBI Taxonomy" id="860243"/>
    <lineage>
        <taxon>Bacteria</taxon>
        <taxon>Bacillati</taxon>
        <taxon>Actinomycetota</taxon>
        <taxon>Actinomycetes</taxon>
        <taxon>Propionibacteriales</taxon>
        <taxon>Nocardioidaceae</taxon>
        <taxon>Nocardioides</taxon>
    </lineage>
</organism>
<accession>A0A7Z0IVF4</accession>
<sequence>MSTGDVGFIARFYPRDPMRSASARARWPTERVLA</sequence>
<evidence type="ECO:0000313" key="1">
    <source>
        <dbReference type="EMBL" id="NYI80945.1"/>
    </source>
</evidence>
<gene>
    <name evidence="1" type="ORF">BJ988_005593</name>
</gene>
<proteinExistence type="predicted"/>